<dbReference type="GO" id="GO:0016787">
    <property type="term" value="F:hydrolase activity"/>
    <property type="evidence" value="ECO:0007669"/>
    <property type="project" value="UniProtKB-KW"/>
</dbReference>
<dbReference type="PANTHER" id="PTHR18901:SF38">
    <property type="entry name" value="PSEUDOURIDINE-5'-PHOSPHATASE"/>
    <property type="match status" value="1"/>
</dbReference>
<reference evidence="1 2" key="1">
    <citation type="journal article" date="2015" name="Genome Announc.">
        <title>Expanding the biotechnology potential of lactobacilli through comparative genomics of 213 strains and associated genera.</title>
        <authorList>
            <person name="Sun Z."/>
            <person name="Harris H.M."/>
            <person name="McCann A."/>
            <person name="Guo C."/>
            <person name="Argimon S."/>
            <person name="Zhang W."/>
            <person name="Yang X."/>
            <person name="Jeffery I.B."/>
            <person name="Cooney J.C."/>
            <person name="Kagawa T.F."/>
            <person name="Liu W."/>
            <person name="Song Y."/>
            <person name="Salvetti E."/>
            <person name="Wrobel A."/>
            <person name="Rasinkangas P."/>
            <person name="Parkhill J."/>
            <person name="Rea M.C."/>
            <person name="O'Sullivan O."/>
            <person name="Ritari J."/>
            <person name="Douillard F.P."/>
            <person name="Paul Ross R."/>
            <person name="Yang R."/>
            <person name="Briner A.E."/>
            <person name="Felis G.E."/>
            <person name="de Vos W.M."/>
            <person name="Barrangou R."/>
            <person name="Klaenhammer T.R."/>
            <person name="Caufield P.W."/>
            <person name="Cui Y."/>
            <person name="Zhang H."/>
            <person name="O'Toole P.W."/>
        </authorList>
    </citation>
    <scope>NUCLEOTIDE SEQUENCE [LARGE SCALE GENOMIC DNA]</scope>
    <source>
        <strain evidence="1 2">DSM 22408</strain>
    </source>
</reference>
<sequence length="218" mass="24333">MEINLVIFDMDGVVIDSEQMYFKANQIAAKKLGMENYTLEYYQRFIGAGTSVMMNEMAKDYGSYELIEKFMELSFKHIHPIVDAGELDLKPGFLELSSYLKDNNIPYVVASSNDKKDIYYYLDSLQVRDGFLDILSAEDVVATKPAPDIFLAAWEKGGAPAKETTLVIEDSINGIKAANNAGIPVVMVPDLIQPSAEFADLDFTVCDDLHAVQKYISK</sequence>
<dbReference type="eggNOG" id="COG0637">
    <property type="taxonomic scope" value="Bacteria"/>
</dbReference>
<dbReference type="STRING" id="1122146.IV53_GL000949"/>
<dbReference type="InterPro" id="IPR006439">
    <property type="entry name" value="HAD-SF_hydro_IA"/>
</dbReference>
<dbReference type="SFLD" id="SFLDS00003">
    <property type="entry name" value="Haloacid_Dehalogenase"/>
    <property type="match status" value="1"/>
</dbReference>
<evidence type="ECO:0000313" key="1">
    <source>
        <dbReference type="EMBL" id="KRN88978.1"/>
    </source>
</evidence>
<dbReference type="AlphaFoldDB" id="A0A0R2KHZ5"/>
<dbReference type="RefSeq" id="WP_027107381.1">
    <property type="nucleotide sequence ID" value="NZ_JQBZ01000025.1"/>
</dbReference>
<dbReference type="EMBL" id="JQBZ01000025">
    <property type="protein sequence ID" value="KRN88978.1"/>
    <property type="molecule type" value="Genomic_DNA"/>
</dbReference>
<dbReference type="PRINTS" id="PR00413">
    <property type="entry name" value="HADHALOGNASE"/>
</dbReference>
<dbReference type="Proteomes" id="UP000051500">
    <property type="component" value="Unassembled WGS sequence"/>
</dbReference>
<dbReference type="NCBIfam" id="TIGR01509">
    <property type="entry name" value="HAD-SF-IA-v3"/>
    <property type="match status" value="1"/>
</dbReference>
<dbReference type="Gene3D" id="3.40.50.1000">
    <property type="entry name" value="HAD superfamily/HAD-like"/>
    <property type="match status" value="1"/>
</dbReference>
<proteinExistence type="predicted"/>
<dbReference type="InterPro" id="IPR036412">
    <property type="entry name" value="HAD-like_sf"/>
</dbReference>
<dbReference type="Pfam" id="PF13419">
    <property type="entry name" value="HAD_2"/>
    <property type="match status" value="1"/>
</dbReference>
<dbReference type="SFLD" id="SFLDG01129">
    <property type="entry name" value="C1.5:_HAD__Beta-PGM__Phosphata"/>
    <property type="match status" value="1"/>
</dbReference>
<dbReference type="InterPro" id="IPR041492">
    <property type="entry name" value="HAD_2"/>
</dbReference>
<dbReference type="PATRIC" id="fig|1122146.4.peg.984"/>
<accession>A0A0R2KHZ5</accession>
<dbReference type="InterPro" id="IPR023214">
    <property type="entry name" value="HAD_sf"/>
</dbReference>
<keyword evidence="1" id="KW-0378">Hydrolase</keyword>
<protein>
    <submittedName>
        <fullName evidence="1">HAD superfamily hydrolase</fullName>
    </submittedName>
</protein>
<dbReference type="CDD" id="cd07505">
    <property type="entry name" value="HAD_BPGM-like"/>
    <property type="match status" value="1"/>
</dbReference>
<organism evidence="1 2">
    <name type="scientific">Ligilactobacillus ceti DSM 22408</name>
    <dbReference type="NCBI Taxonomy" id="1122146"/>
    <lineage>
        <taxon>Bacteria</taxon>
        <taxon>Bacillati</taxon>
        <taxon>Bacillota</taxon>
        <taxon>Bacilli</taxon>
        <taxon>Lactobacillales</taxon>
        <taxon>Lactobacillaceae</taxon>
        <taxon>Ligilactobacillus</taxon>
    </lineage>
</organism>
<dbReference type="SUPFAM" id="SSF56784">
    <property type="entry name" value="HAD-like"/>
    <property type="match status" value="1"/>
</dbReference>
<dbReference type="Gene3D" id="1.10.150.240">
    <property type="entry name" value="Putative phosphatase, domain 2"/>
    <property type="match status" value="1"/>
</dbReference>
<gene>
    <name evidence="1" type="ORF">IV53_GL000949</name>
</gene>
<evidence type="ECO:0000313" key="2">
    <source>
        <dbReference type="Proteomes" id="UP000051500"/>
    </source>
</evidence>
<name>A0A0R2KHZ5_9LACO</name>
<dbReference type="OrthoDB" id="9797743at2"/>
<dbReference type="PANTHER" id="PTHR18901">
    <property type="entry name" value="2-DEOXYGLUCOSE-6-PHOSPHATE PHOSPHATASE 2"/>
    <property type="match status" value="1"/>
</dbReference>
<comment type="caution">
    <text evidence="1">The sequence shown here is derived from an EMBL/GenBank/DDBJ whole genome shotgun (WGS) entry which is preliminary data.</text>
</comment>
<keyword evidence="2" id="KW-1185">Reference proteome</keyword>
<dbReference type="InterPro" id="IPR023198">
    <property type="entry name" value="PGP-like_dom2"/>
</dbReference>